<proteinExistence type="predicted"/>
<dbReference type="AlphaFoldDB" id="J7SCJ0"/>
<sequence>MAEDKVSAVLNWPKIDSVKALQRFLGFANFYCRFIPGYSKVTQPLFDLLRHQSTLEIFQDSTTFGTT</sequence>
<protein>
    <recommendedName>
        <fullName evidence="3">Reverse transcriptase domain-containing protein</fullName>
    </recommendedName>
</protein>
<reference evidence="1 2" key="1">
    <citation type="journal article" date="2012" name="Appl. Environ. Microbiol.">
        <title>Short-read sequencing for genomic analysis of the brown rot fungus Fibroporia radiculosa.</title>
        <authorList>
            <person name="Tang J.D."/>
            <person name="Perkins A.D."/>
            <person name="Sonstegard T.S."/>
            <person name="Schroeder S.G."/>
            <person name="Burgess S.C."/>
            <person name="Diehl S.V."/>
        </authorList>
    </citation>
    <scope>NUCLEOTIDE SEQUENCE [LARGE SCALE GENOMIC DNA]</scope>
    <source>
        <strain evidence="1 2">TFFH 294</strain>
    </source>
</reference>
<dbReference type="PANTHER" id="PTHR34072">
    <property type="entry name" value="ENZYMATIC POLYPROTEIN-RELATED"/>
    <property type="match status" value="1"/>
</dbReference>
<gene>
    <name evidence="1" type="ORF">FIBRA_09571</name>
</gene>
<evidence type="ECO:0008006" key="3">
    <source>
        <dbReference type="Google" id="ProtNLM"/>
    </source>
</evidence>
<dbReference type="EMBL" id="HE797706">
    <property type="protein sequence ID" value="CCM07226.1"/>
    <property type="molecule type" value="Genomic_DNA"/>
</dbReference>
<dbReference type="InterPro" id="IPR043128">
    <property type="entry name" value="Rev_trsase/Diguanyl_cyclase"/>
</dbReference>
<dbReference type="SUPFAM" id="SSF56672">
    <property type="entry name" value="DNA/RNA polymerases"/>
    <property type="match status" value="1"/>
</dbReference>
<accession>J7SCJ0</accession>
<dbReference type="Proteomes" id="UP000006352">
    <property type="component" value="Unassembled WGS sequence"/>
</dbReference>
<evidence type="ECO:0000313" key="1">
    <source>
        <dbReference type="EMBL" id="CCM07226.1"/>
    </source>
</evidence>
<dbReference type="GeneID" id="24102126"/>
<dbReference type="Gene3D" id="3.30.70.270">
    <property type="match status" value="1"/>
</dbReference>
<dbReference type="InParanoid" id="J7SCJ0"/>
<dbReference type="OrthoDB" id="2446696at2759"/>
<dbReference type="InterPro" id="IPR043502">
    <property type="entry name" value="DNA/RNA_pol_sf"/>
</dbReference>
<organism evidence="1 2">
    <name type="scientific">Fibroporia radiculosa</name>
    <dbReference type="NCBI Taxonomy" id="599839"/>
    <lineage>
        <taxon>Eukaryota</taxon>
        <taxon>Fungi</taxon>
        <taxon>Dikarya</taxon>
        <taxon>Basidiomycota</taxon>
        <taxon>Agaricomycotina</taxon>
        <taxon>Agaricomycetes</taxon>
        <taxon>Polyporales</taxon>
        <taxon>Fibroporiaceae</taxon>
        <taxon>Fibroporia</taxon>
    </lineage>
</organism>
<keyword evidence="2" id="KW-1185">Reference proteome</keyword>
<evidence type="ECO:0000313" key="2">
    <source>
        <dbReference type="Proteomes" id="UP000006352"/>
    </source>
</evidence>
<dbReference type="RefSeq" id="XP_012177247.1">
    <property type="nucleotide sequence ID" value="XM_012321857.1"/>
</dbReference>
<dbReference type="HOGENOM" id="CLU_206742_1_0_1"/>
<dbReference type="STRING" id="599839.J7SCJ0"/>
<name>J7SCJ0_9APHY</name>